<protein>
    <submittedName>
        <fullName evidence="4">Uncharacterized protein</fullName>
    </submittedName>
</protein>
<feature type="region of interest" description="Disordered" evidence="2">
    <location>
        <begin position="1774"/>
        <end position="1793"/>
    </location>
</feature>
<evidence type="ECO:0000256" key="2">
    <source>
        <dbReference type="SAM" id="MobiDB-lite"/>
    </source>
</evidence>
<feature type="region of interest" description="Disordered" evidence="2">
    <location>
        <begin position="757"/>
        <end position="904"/>
    </location>
</feature>
<feature type="compositionally biased region" description="Polar residues" evidence="2">
    <location>
        <begin position="655"/>
        <end position="672"/>
    </location>
</feature>
<feature type="compositionally biased region" description="Polar residues" evidence="2">
    <location>
        <begin position="819"/>
        <end position="830"/>
    </location>
</feature>
<feature type="compositionally biased region" description="Polar residues" evidence="2">
    <location>
        <begin position="105"/>
        <end position="122"/>
    </location>
</feature>
<feature type="compositionally biased region" description="Polar residues" evidence="2">
    <location>
        <begin position="1242"/>
        <end position="1259"/>
    </location>
</feature>
<organism evidence="4 5">
    <name type="scientific">Apolygus lucorum</name>
    <name type="common">Small green plant bug</name>
    <name type="synonym">Lygocoris lucorum</name>
    <dbReference type="NCBI Taxonomy" id="248454"/>
    <lineage>
        <taxon>Eukaryota</taxon>
        <taxon>Metazoa</taxon>
        <taxon>Ecdysozoa</taxon>
        <taxon>Arthropoda</taxon>
        <taxon>Hexapoda</taxon>
        <taxon>Insecta</taxon>
        <taxon>Pterygota</taxon>
        <taxon>Neoptera</taxon>
        <taxon>Paraneoptera</taxon>
        <taxon>Hemiptera</taxon>
        <taxon>Heteroptera</taxon>
        <taxon>Panheteroptera</taxon>
        <taxon>Cimicomorpha</taxon>
        <taxon>Miridae</taxon>
        <taxon>Mirini</taxon>
        <taxon>Apolygus</taxon>
    </lineage>
</organism>
<feature type="region of interest" description="Disordered" evidence="2">
    <location>
        <begin position="1050"/>
        <end position="1102"/>
    </location>
</feature>
<feature type="compositionally biased region" description="Polar residues" evidence="2">
    <location>
        <begin position="626"/>
        <end position="647"/>
    </location>
</feature>
<feature type="compositionally biased region" description="Polar residues" evidence="2">
    <location>
        <begin position="1775"/>
        <end position="1786"/>
    </location>
</feature>
<name>A0A8S9XU37_APOLU</name>
<feature type="compositionally biased region" description="Polar residues" evidence="2">
    <location>
        <begin position="152"/>
        <end position="174"/>
    </location>
</feature>
<comment type="caution">
    <text evidence="4">The sequence shown here is derived from an EMBL/GenBank/DDBJ whole genome shotgun (WGS) entry which is preliminary data.</text>
</comment>
<feature type="compositionally biased region" description="Polar residues" evidence="2">
    <location>
        <begin position="550"/>
        <end position="564"/>
    </location>
</feature>
<dbReference type="PROSITE" id="PS51155">
    <property type="entry name" value="CHIT_BIND_RR_2"/>
    <property type="match status" value="1"/>
</dbReference>
<feature type="region of interest" description="Disordered" evidence="2">
    <location>
        <begin position="49"/>
        <end position="349"/>
    </location>
</feature>
<feature type="compositionally biased region" description="Polar residues" evidence="2">
    <location>
        <begin position="400"/>
        <end position="412"/>
    </location>
</feature>
<feature type="region of interest" description="Disordered" evidence="2">
    <location>
        <begin position="1318"/>
        <end position="1364"/>
    </location>
</feature>
<dbReference type="Pfam" id="PF00379">
    <property type="entry name" value="Chitin_bind_4"/>
    <property type="match status" value="1"/>
</dbReference>
<feature type="chain" id="PRO_5035786718" evidence="3">
    <location>
        <begin position="27"/>
        <end position="1793"/>
    </location>
</feature>
<feature type="compositionally biased region" description="Polar residues" evidence="2">
    <location>
        <begin position="248"/>
        <end position="260"/>
    </location>
</feature>
<feature type="signal peptide" evidence="3">
    <location>
        <begin position="1"/>
        <end position="26"/>
    </location>
</feature>
<feature type="compositionally biased region" description="Polar residues" evidence="2">
    <location>
        <begin position="1286"/>
        <end position="1297"/>
    </location>
</feature>
<evidence type="ECO:0000256" key="1">
    <source>
        <dbReference type="PROSITE-ProRule" id="PRU00497"/>
    </source>
</evidence>
<dbReference type="GO" id="GO:0042302">
    <property type="term" value="F:structural constituent of cuticle"/>
    <property type="evidence" value="ECO:0007669"/>
    <property type="project" value="UniProtKB-UniRule"/>
</dbReference>
<evidence type="ECO:0000256" key="3">
    <source>
        <dbReference type="SAM" id="SignalP"/>
    </source>
</evidence>
<feature type="region of interest" description="Disordered" evidence="2">
    <location>
        <begin position="529"/>
        <end position="577"/>
    </location>
</feature>
<feature type="compositionally biased region" description="Polar residues" evidence="2">
    <location>
        <begin position="474"/>
        <end position="488"/>
    </location>
</feature>
<keyword evidence="3" id="KW-0732">Signal</keyword>
<feature type="compositionally biased region" description="Polar residues" evidence="2">
    <location>
        <begin position="1149"/>
        <end position="1179"/>
    </location>
</feature>
<sequence length="1793" mass="196362">MKKDIEIRKIFLATLLGGVASQVTNGDNTPDSPVIHNFTEEPEYTRYTLDSSKTQGSESTTVSNLEGQPITLESEQSLQNIRFTSDPGEASRYTSAPDSQGGGPKQQNGILSGVSDSSTLVQTMPGKKQDVTLPSVSGPGTLENTGFVKITQLPSVQQDAQRSVDPQGTSNHPSSKAIDRTPQDSIKPGSPLNPERSIRMSTPNPIDSLGQPNIQNNTNPDYVNGIYTYRNPGDPNNMDPRYGIPQIPSGSVSQDRTPQDSIKPGSPLNPERSIRMSTPNPIDSLGQPNIPNNTNPDYVNGIYTYRNPGDPNNMDPRYGTPQIPSGSVSQDRNPQDSIKPGSHLNPQRSIKMSITNPIDSMGQPKLPNNTNPYYVNGIYTYRNPGDPNNMDPRYGIPQIPSGSVSQDRTPQDSIKPGSPLNPERSIRMSTPNPIDSLGQPNIPNNINSDYVNGIYTYRNPGDPNNMDPRYGTPQIPSGSVSQYRTPQDSIKPGSPLNPERSIKMSITSPIDSLGQPNIPNNINPDYINGIYTYRNPSDPNNMDPRYGTPQIPSGSVSQDRTPQDSIKPGSPLNPERSIKMSITSPIDSLGQPNIPNNINPDYINGIYTYRNPGDPNNMDPRYGTPQIPSGSVSQDRTPQDSIKQGSPLNPERSIRMSTPNPIDSSGQPNIPNNMYPDNVNGIYTYRNPSDPNNLNPRYGTPQIPSGSWSLDGIPQDSIKPGNLLNSERSIKMPTANPIDSLGQPNIPNNINPDYINGIYTYPNPSDPKNLNPRYGTPQSPSGSGSLDRIPQQDSIRPGYPLNSERSIKMPTANPIDSLGQPNIPNTNNPDYINGIYTYPNPSDPKNLNPRYPQIPSGSGSLDRIPQLDPIKPGYPFNPERSLRMSTTNPIDALGQPNIPNTSNPDYPNGIYPYPYPSDPNNLNSRYGIQIPSGSRSPDNSDKLGYPTTRIISGQKSLPELRKFLDRPYVKTADEGGVNGKPDIATKETLDSMYQTPLVLPNRDTQRDLSSPIYNNVLQQLSTLYSLNEIQGIQPLLQQLIQKLNSPNNRLGVRPQMSPTLSTQPIYPFDDPRISRFGSRMNIPQEPSSIRQPGDKDRIETPDQSLVQPSYEPVVLIRKANYISPIPNRPDPKFNIARELSAQQTDQLNPILSQDSNDPSVPQVNQPSSQVGEQKITKPNMTFEDGSDEILQHPTDDQPFTTSDSSKLVQFPGQIPRGSPQNTSSINFIPNNVKEYRDSDTLQGYSGQRNVIPSELSNYPTLDKFGKPIRSQPTSQRSSTEDAENASPDSTSIKFKTIQNYGTPESIQYNPAYKQLGMRGTIKPTPVRGSVEQTDENEKPVDSVSPPLKDTNRPFDQPIDSPSPTSRLITQHLLEDQKSPSPGDTPDSARLMYRRIIPHPSERPDSDTGKFAIGIENGIPETSYLTDAALKFSTQKIDRPEVNFEERSDEDGVIRHQGVRHSAKGYVKYYPSNVRNATDPRYVIVSKQVEPGVDASLNAQRIMSETITNVHNWPIRRTPGGVSTGIDVDSSVVPKVTLDEKYQYPTPVAQNGSGLISAKRFLNSEGLESSYEINLPENLGAERLQTKSAATTFSFPMGGSSVVSRTISLPAAPQYQDSSIGGSGAVSRTISLPAAPEYQGSSMGGSTVVSRTISLPAAPQYQGSSNINTFSYPGSSSNTQYSPLGTMQYISKPVTTQVKYNIVPDTYQSAGRSQTGQDVTSQGMSGLKPMMPMMLNLPRGMKPGVTRGKYSYTGPDGKTVTTHWYVDETGFHVEDNQNAVTEAPKTSSEPHETT</sequence>
<feature type="compositionally biased region" description="Polar residues" evidence="2">
    <location>
        <begin position="199"/>
        <end position="221"/>
    </location>
</feature>
<feature type="region of interest" description="Disordered" evidence="2">
    <location>
        <begin position="609"/>
        <end position="677"/>
    </location>
</feature>
<evidence type="ECO:0000313" key="5">
    <source>
        <dbReference type="Proteomes" id="UP000466442"/>
    </source>
</evidence>
<keyword evidence="1" id="KW-0193">Cuticle</keyword>
<dbReference type="EMBL" id="WIXP02000004">
    <property type="protein sequence ID" value="KAF6212114.1"/>
    <property type="molecule type" value="Genomic_DNA"/>
</dbReference>
<dbReference type="InterPro" id="IPR000618">
    <property type="entry name" value="Insect_cuticle"/>
</dbReference>
<feature type="compositionally biased region" description="Polar residues" evidence="2">
    <location>
        <begin position="49"/>
        <end position="83"/>
    </location>
</feature>
<dbReference type="Proteomes" id="UP000466442">
    <property type="component" value="Unassembled WGS sequence"/>
</dbReference>
<feature type="region of interest" description="Disordered" evidence="2">
    <location>
        <begin position="384"/>
        <end position="501"/>
    </location>
</feature>
<keyword evidence="5" id="KW-1185">Reference proteome</keyword>
<evidence type="ECO:0000313" key="4">
    <source>
        <dbReference type="EMBL" id="KAF6212114.1"/>
    </source>
</evidence>
<feature type="region of interest" description="Disordered" evidence="2">
    <location>
        <begin position="1149"/>
        <end position="1205"/>
    </location>
</feature>
<feature type="compositionally biased region" description="Polar residues" evidence="2">
    <location>
        <begin position="427"/>
        <end position="450"/>
    </location>
</feature>
<feature type="compositionally biased region" description="Polar residues" evidence="2">
    <location>
        <begin position="322"/>
        <end position="336"/>
    </location>
</feature>
<feature type="region of interest" description="Disordered" evidence="2">
    <location>
        <begin position="1242"/>
        <end position="1297"/>
    </location>
</feature>
<accession>A0A8S9XU37</accession>
<gene>
    <name evidence="4" type="ORF">GE061_012635</name>
</gene>
<proteinExistence type="predicted"/>
<reference evidence="4" key="1">
    <citation type="journal article" date="2021" name="Mol. Ecol. Resour.">
        <title>Apolygus lucorum genome provides insights into omnivorousness and mesophyll feeding.</title>
        <authorList>
            <person name="Liu Y."/>
            <person name="Liu H."/>
            <person name="Wang H."/>
            <person name="Huang T."/>
            <person name="Liu B."/>
            <person name="Yang B."/>
            <person name="Yin L."/>
            <person name="Li B."/>
            <person name="Zhang Y."/>
            <person name="Zhang S."/>
            <person name="Jiang F."/>
            <person name="Zhang X."/>
            <person name="Ren Y."/>
            <person name="Wang B."/>
            <person name="Wang S."/>
            <person name="Lu Y."/>
            <person name="Wu K."/>
            <person name="Fan W."/>
            <person name="Wang G."/>
        </authorList>
    </citation>
    <scope>NUCLEOTIDE SEQUENCE</scope>
    <source>
        <strain evidence="4">12Hb</strain>
    </source>
</reference>
<feature type="compositionally biased region" description="Polar residues" evidence="2">
    <location>
        <begin position="275"/>
        <end position="297"/>
    </location>
</feature>